<accession>A0ABP1PTK2</accession>
<gene>
    <name evidence="2" type="ORF">ODALV1_LOCUS3018</name>
</gene>
<keyword evidence="1" id="KW-1133">Transmembrane helix</keyword>
<reference evidence="2 3" key="1">
    <citation type="submission" date="2024-08" db="EMBL/GenBank/DDBJ databases">
        <authorList>
            <person name="Cucini C."/>
            <person name="Frati F."/>
        </authorList>
    </citation>
    <scope>NUCLEOTIDE SEQUENCE [LARGE SCALE GENOMIC DNA]</scope>
</reference>
<organism evidence="2 3">
    <name type="scientific">Orchesella dallaii</name>
    <dbReference type="NCBI Taxonomy" id="48710"/>
    <lineage>
        <taxon>Eukaryota</taxon>
        <taxon>Metazoa</taxon>
        <taxon>Ecdysozoa</taxon>
        <taxon>Arthropoda</taxon>
        <taxon>Hexapoda</taxon>
        <taxon>Collembola</taxon>
        <taxon>Entomobryomorpha</taxon>
        <taxon>Entomobryoidea</taxon>
        <taxon>Orchesellidae</taxon>
        <taxon>Orchesellinae</taxon>
        <taxon>Orchesella</taxon>
    </lineage>
</organism>
<evidence type="ECO:0000256" key="1">
    <source>
        <dbReference type="SAM" id="Phobius"/>
    </source>
</evidence>
<feature type="transmembrane region" description="Helical" evidence="1">
    <location>
        <begin position="24"/>
        <end position="48"/>
    </location>
</feature>
<name>A0ABP1PTK2_9HEXA</name>
<keyword evidence="3" id="KW-1185">Reference proteome</keyword>
<sequence length="245" mass="28181">MLTNNWPPLTFQCYSEYTVGNCQAWYYIAMFTFVFYIGEMGHAIYGILKPEPPRDQSVKKVILTMLFHATKIIYRAVTLMTVNNFLYDICRPVYKYLSQGSYLYTSYYNYRLGIPPPQRRRRMSSVTTQMIPTKLLQPPSSTQHLSRSGMPLGPSAPVAQFSQPVRPFINPRPIGHPTQVPLACAPSSNLPVYNSTKIPLQPIPNFNFYFTYPQPKPKQYKSPFDTSVNNNYAYYNTVNSLKQPP</sequence>
<proteinExistence type="predicted"/>
<keyword evidence="1" id="KW-0812">Transmembrane</keyword>
<comment type="caution">
    <text evidence="2">The sequence shown here is derived from an EMBL/GenBank/DDBJ whole genome shotgun (WGS) entry which is preliminary data.</text>
</comment>
<evidence type="ECO:0008006" key="4">
    <source>
        <dbReference type="Google" id="ProtNLM"/>
    </source>
</evidence>
<evidence type="ECO:0000313" key="2">
    <source>
        <dbReference type="EMBL" id="CAL8074862.1"/>
    </source>
</evidence>
<evidence type="ECO:0000313" key="3">
    <source>
        <dbReference type="Proteomes" id="UP001642540"/>
    </source>
</evidence>
<dbReference type="Proteomes" id="UP001642540">
    <property type="component" value="Unassembled WGS sequence"/>
</dbReference>
<keyword evidence="1" id="KW-0472">Membrane</keyword>
<dbReference type="EMBL" id="CAXLJM020000007">
    <property type="protein sequence ID" value="CAL8074862.1"/>
    <property type="molecule type" value="Genomic_DNA"/>
</dbReference>
<protein>
    <recommendedName>
        <fullName evidence="4">Very-long-chain 3-oxoacyl-CoA synthase</fullName>
    </recommendedName>
</protein>